<proteinExistence type="inferred from homology"/>
<keyword evidence="5" id="KW-1185">Reference proteome</keyword>
<dbReference type="PROSITE" id="PS00455">
    <property type="entry name" value="AMP_BINDING"/>
    <property type="match status" value="1"/>
</dbReference>
<comment type="caution">
    <text evidence="4">The sequence shown here is derived from an EMBL/GenBank/DDBJ whole genome shotgun (WGS) entry which is preliminary data.</text>
</comment>
<dbReference type="Gene3D" id="3.40.50.12780">
    <property type="entry name" value="N-terminal domain of ligase-like"/>
    <property type="match status" value="1"/>
</dbReference>
<dbReference type="OrthoDB" id="9803968at2"/>
<evidence type="ECO:0000313" key="4">
    <source>
        <dbReference type="EMBL" id="PWQ95636.1"/>
    </source>
</evidence>
<dbReference type="RefSeq" id="WP_109838392.1">
    <property type="nucleotide sequence ID" value="NZ_QGKM01000043.1"/>
</dbReference>
<evidence type="ECO:0000259" key="2">
    <source>
        <dbReference type="Pfam" id="PF00501"/>
    </source>
</evidence>
<organism evidence="4 5">
    <name type="scientific">Leucothrix pacifica</name>
    <dbReference type="NCBI Taxonomy" id="1247513"/>
    <lineage>
        <taxon>Bacteria</taxon>
        <taxon>Pseudomonadati</taxon>
        <taxon>Pseudomonadota</taxon>
        <taxon>Gammaproteobacteria</taxon>
        <taxon>Thiotrichales</taxon>
        <taxon>Thiotrichaceae</taxon>
        <taxon>Leucothrix</taxon>
    </lineage>
</organism>
<dbReference type="Gene3D" id="3.30.300.30">
    <property type="match status" value="1"/>
</dbReference>
<dbReference type="Pfam" id="PF13193">
    <property type="entry name" value="AMP-binding_C"/>
    <property type="match status" value="1"/>
</dbReference>
<dbReference type="GO" id="GO:0031956">
    <property type="term" value="F:medium-chain fatty acid-CoA ligase activity"/>
    <property type="evidence" value="ECO:0007669"/>
    <property type="project" value="TreeGrafter"/>
</dbReference>
<dbReference type="CDD" id="cd05941">
    <property type="entry name" value="MCS"/>
    <property type="match status" value="1"/>
</dbReference>
<evidence type="ECO:0000256" key="1">
    <source>
        <dbReference type="ARBA" id="ARBA00006432"/>
    </source>
</evidence>
<dbReference type="Proteomes" id="UP000245539">
    <property type="component" value="Unassembled WGS sequence"/>
</dbReference>
<dbReference type="InterPro" id="IPR045851">
    <property type="entry name" value="AMP-bd_C_sf"/>
</dbReference>
<feature type="domain" description="AMP-dependent synthetase/ligase" evidence="2">
    <location>
        <begin position="21"/>
        <end position="367"/>
    </location>
</feature>
<dbReference type="NCBIfam" id="NF005702">
    <property type="entry name" value="PRK07514.1"/>
    <property type="match status" value="1"/>
</dbReference>
<sequence length="527" mass="56880">MYDQNYLANHLRASSVGQSERRFAKKPDGSKVSYQAFFGGAEALAKVLIRKGVKPNDRVAVQVDKSVEVLQLYVATVLAGGVFLPLNTAYTAAEVSYFVEDASPVVFVCGSETLAELEPIAKDLGVLAVETLDGDGSGSLTAAAQTMDIADFEAVARGEDDLAAFLYTSGTTGRSKGAMLTHKNLWSNASTLKDYWSFTQNDVLIHVLPIFHTHGLFVAINTTLAAGSSLIFMPAFNADKIIDALPEATVLMGVPTFYVRLLSHEGLSRDSVKNMRLFVSGSAPLLAETHVKWQEQTGTAILERYGMTETNMNTSNPYGGDRRPGTVGYPLPGVEVKITDPASGEELPNGEVGSIEVRGPNVFKGYWNMPEKTKEELRENGFFITGDLGMIDERGYVSIIGRSKDLIITGGYNVYPKEIELLIDDLEGVVESAVIGLPHADFGEAVTAVIVPESDATLTEAEIKAALAADIAKFKQPKQVFFVDELPRNTMGKVQKNVLRDTYSETPSDAFVDDFIGGAGPVLLPKA</sequence>
<dbReference type="InterPro" id="IPR000873">
    <property type="entry name" value="AMP-dep_synth/lig_dom"/>
</dbReference>
<reference evidence="4 5" key="1">
    <citation type="submission" date="2018-05" db="EMBL/GenBank/DDBJ databases">
        <title>Leucothrix arctica sp. nov., isolated from Arctic seawater.</title>
        <authorList>
            <person name="Choi A."/>
            <person name="Baek K."/>
        </authorList>
    </citation>
    <scope>NUCLEOTIDE SEQUENCE [LARGE SCALE GENOMIC DNA]</scope>
    <source>
        <strain evidence="4 5">JCM 18388</strain>
    </source>
</reference>
<dbReference type="EMBL" id="QGKM01000043">
    <property type="protein sequence ID" value="PWQ95636.1"/>
    <property type="molecule type" value="Genomic_DNA"/>
</dbReference>
<comment type="similarity">
    <text evidence="1">Belongs to the ATP-dependent AMP-binding enzyme family.</text>
</comment>
<protein>
    <submittedName>
        <fullName evidence="4">Malonyl-CoA synthase</fullName>
    </submittedName>
</protein>
<dbReference type="InterPro" id="IPR025110">
    <property type="entry name" value="AMP-bd_C"/>
</dbReference>
<dbReference type="PANTHER" id="PTHR43201:SF8">
    <property type="entry name" value="ACYL-COA SYNTHETASE FAMILY MEMBER 3"/>
    <property type="match status" value="1"/>
</dbReference>
<dbReference type="AlphaFoldDB" id="A0A317CAT7"/>
<dbReference type="InterPro" id="IPR042099">
    <property type="entry name" value="ANL_N_sf"/>
</dbReference>
<evidence type="ECO:0000259" key="3">
    <source>
        <dbReference type="Pfam" id="PF13193"/>
    </source>
</evidence>
<dbReference type="GO" id="GO:0006631">
    <property type="term" value="P:fatty acid metabolic process"/>
    <property type="evidence" value="ECO:0007669"/>
    <property type="project" value="TreeGrafter"/>
</dbReference>
<dbReference type="Pfam" id="PF00501">
    <property type="entry name" value="AMP-binding"/>
    <property type="match status" value="1"/>
</dbReference>
<dbReference type="PANTHER" id="PTHR43201">
    <property type="entry name" value="ACYL-COA SYNTHETASE"/>
    <property type="match status" value="1"/>
</dbReference>
<name>A0A317CAT7_9GAMM</name>
<feature type="domain" description="AMP-binding enzyme C-terminal" evidence="3">
    <location>
        <begin position="418"/>
        <end position="493"/>
    </location>
</feature>
<dbReference type="InterPro" id="IPR020845">
    <property type="entry name" value="AMP-binding_CS"/>
</dbReference>
<evidence type="ECO:0000313" key="5">
    <source>
        <dbReference type="Proteomes" id="UP000245539"/>
    </source>
</evidence>
<accession>A0A317CAT7</accession>
<dbReference type="SUPFAM" id="SSF56801">
    <property type="entry name" value="Acetyl-CoA synthetase-like"/>
    <property type="match status" value="1"/>
</dbReference>
<gene>
    <name evidence="4" type="ORF">DKW60_14565</name>
</gene>